<evidence type="ECO:0000256" key="4">
    <source>
        <dbReference type="ARBA" id="ARBA00022833"/>
    </source>
</evidence>
<gene>
    <name evidence="6" type="primary">dabA</name>
    <name evidence="7" type="ORF">BCF55_1507</name>
</gene>
<evidence type="ECO:0000256" key="3">
    <source>
        <dbReference type="ARBA" id="ARBA00022723"/>
    </source>
</evidence>
<reference evidence="7 8" key="1">
    <citation type="submission" date="2018-10" db="EMBL/GenBank/DDBJ databases">
        <title>Genomic Encyclopedia of Archaeal and Bacterial Type Strains, Phase II (KMG-II): from individual species to whole genera.</title>
        <authorList>
            <person name="Goeker M."/>
        </authorList>
    </citation>
    <scope>NUCLEOTIDE SEQUENCE [LARGE SCALE GENOMIC DNA]</scope>
    <source>
        <strain evidence="7 8">DSM 16510</strain>
    </source>
</reference>
<evidence type="ECO:0000256" key="2">
    <source>
        <dbReference type="ARBA" id="ARBA00022475"/>
    </source>
</evidence>
<keyword evidence="1 6" id="KW-0813">Transport</keyword>
<dbReference type="Proteomes" id="UP000267841">
    <property type="component" value="Unassembled WGS sequence"/>
</dbReference>
<feature type="binding site" evidence="6">
    <location>
        <position position="714"/>
    </location>
    <ligand>
        <name>Zn(2+)</name>
        <dbReference type="ChEBI" id="CHEBI:29105"/>
    </ligand>
</feature>
<dbReference type="EMBL" id="RCCJ01000001">
    <property type="protein sequence ID" value="RLJ71208.1"/>
    <property type="molecule type" value="Genomic_DNA"/>
</dbReference>
<accession>A0A497XQN6</accession>
<protein>
    <recommendedName>
        <fullName evidence="6">Probable inorganic carbon transporter subunit DabA</fullName>
    </recommendedName>
</protein>
<keyword evidence="8" id="KW-1185">Reference proteome</keyword>
<keyword evidence="2 6" id="KW-1003">Cell membrane</keyword>
<dbReference type="HAMAP" id="MF_01871">
    <property type="entry name" value="DabA"/>
    <property type="match status" value="1"/>
</dbReference>
<sequence length="1006" mass="115694">MDLGRKLWIRSLVNVSAEPIPYFWPMRTFVHHNPLHELEELSFWEAVREGERIFGGRGFLSREGYQYLMERGRIREEYLRNRVVEFLEEENLHISGLDTAELVVRLITDRRNLNPRVNRIRKDIPEDLVEFVLGEFREDPAEEMETLFTSVGKERTLYEAIDELTGSDLSSVIDDLVARSMIGFLDEGQAAVAMPRRELGLFRAWKELAKHNVRFLLRAGFGFWKLVQKFEEPEEAIEYVLQDLNIPEYLWSDYITRELSRLKGIVGFLRWRQHNRDYFWQKKYPADVVDYAAVRLIIVRAVLSFRARSIPFGADYRCLEKLLREDRKRAYLMREYFSGRAVPRYAEKLPEYFKNPESIIEEYLREKALWNAKVFLSFLYEWLSLSGIGLEDIGHSEVLGLVKLHRRLQEKEGVIWLKAMEDTLLESLVSGMKPVRREEDKVAQALFCIDVRSERFRRNLEALGGYETHGIAGFFGVPMAFVELEKGHEEFLCPVILRPGNVVLELPVRRESSTSPKGAVEEIFHDLKENVLTPFVTVEAIGFLFGFDFIGKTFLPTVYSRAREKVLERKPPTRLLLEKLGDEEIEHVVKSVLGAIVRVALDRELGIKADVRTTEEVLETILEGKELCESLPVSEERQREFFKKLRTDYRVDRGSASLIREKLKHVGFSLEEQAALIAVALKSIGLVKDFAPIVLVLGHGSRSENNPYESALDCGACGGASGTHNARAFCVMANNPKVRTILRERFGIDIPESTYFVPGLHNTTTDEIKLYDLELLPPKLLPLLERIEEDLRRAGETTALERAKELGVGQVYRKVVENAYDWSQVRPEWGLSGNYAFIIGRRELTAGMNLGGKVFLHSYDYKVDPKGFLLENILSGPLVVGQWINMEHYFSTTDNEVYGSGSKVYHNVAGRIGVMTGNLSDLRTGLPAQTVLKKGKPFHTPVRLIALIEAPLEFVKKVVGRVHKIRELVHKEWINMVVLDPERNTFYRFMDGDWVEIKSISEEVKT</sequence>
<comment type="caution">
    <text evidence="7">The sequence shown here is derived from an EMBL/GenBank/DDBJ whole genome shotgun (WGS) entry which is preliminary data.</text>
</comment>
<keyword evidence="5 6" id="KW-0472">Membrane</keyword>
<comment type="similarity">
    <text evidence="6">Belongs to the inorganic carbon transporter (TC 9.A.2) DabA family.</text>
</comment>
<evidence type="ECO:0000256" key="5">
    <source>
        <dbReference type="ARBA" id="ARBA00023136"/>
    </source>
</evidence>
<dbReference type="AlphaFoldDB" id="A0A497XQN6"/>
<comment type="subcellular location">
    <subcellularLocation>
        <location evidence="6">Cell membrane</location>
        <topology evidence="6">Peripheral membrane protein</topology>
    </subcellularLocation>
</comment>
<keyword evidence="4 6" id="KW-0862">Zinc</keyword>
<comment type="subunit">
    <text evidence="6">Forms a complex with DabB.</text>
</comment>
<comment type="function">
    <text evidence="6">Part of an energy-coupled inorganic carbon pump.</text>
</comment>
<dbReference type="InterPro" id="IPR018752">
    <property type="entry name" value="DabA"/>
</dbReference>
<dbReference type="PANTHER" id="PTHR38344">
    <property type="entry name" value="UPF0753 PROTEIN AQ_863"/>
    <property type="match status" value="1"/>
</dbReference>
<feature type="binding site" evidence="6">
    <location>
        <position position="448"/>
    </location>
    <ligand>
        <name>Zn(2+)</name>
        <dbReference type="ChEBI" id="CHEBI:29105"/>
    </ligand>
</feature>
<keyword evidence="3 6" id="KW-0479">Metal-binding</keyword>
<evidence type="ECO:0000313" key="8">
    <source>
        <dbReference type="Proteomes" id="UP000267841"/>
    </source>
</evidence>
<dbReference type="RefSeq" id="WP_121012233.1">
    <property type="nucleotide sequence ID" value="NZ_RCCJ01000001.1"/>
</dbReference>
<evidence type="ECO:0000256" key="6">
    <source>
        <dbReference type="HAMAP-Rule" id="MF_01871"/>
    </source>
</evidence>
<comment type="cofactor">
    <cofactor evidence="6">
        <name>Zn(2+)</name>
        <dbReference type="ChEBI" id="CHEBI:29105"/>
    </cofactor>
</comment>
<organism evidence="7 8">
    <name type="scientific">Hydrogenivirga caldilitoris</name>
    <dbReference type="NCBI Taxonomy" id="246264"/>
    <lineage>
        <taxon>Bacteria</taxon>
        <taxon>Pseudomonadati</taxon>
        <taxon>Aquificota</taxon>
        <taxon>Aquificia</taxon>
        <taxon>Aquificales</taxon>
        <taxon>Aquificaceae</taxon>
        <taxon>Hydrogenivirga</taxon>
    </lineage>
</organism>
<dbReference type="GO" id="GO:0005886">
    <property type="term" value="C:plasma membrane"/>
    <property type="evidence" value="ECO:0007669"/>
    <property type="project" value="UniProtKB-SubCell"/>
</dbReference>
<dbReference type="PANTHER" id="PTHR38344:SF1">
    <property type="entry name" value="INORGANIC CARBON TRANSPORTER SUBUNIT DABA-RELATED"/>
    <property type="match status" value="1"/>
</dbReference>
<dbReference type="OrthoDB" id="9805101at2"/>
<feature type="binding site" evidence="6">
    <location>
        <position position="699"/>
    </location>
    <ligand>
        <name>Zn(2+)</name>
        <dbReference type="ChEBI" id="CHEBI:29105"/>
    </ligand>
</feature>
<dbReference type="Pfam" id="PF10070">
    <property type="entry name" value="DabA"/>
    <property type="match status" value="1"/>
</dbReference>
<feature type="binding site" evidence="6">
    <location>
        <position position="450"/>
    </location>
    <ligand>
        <name>Zn(2+)</name>
        <dbReference type="ChEBI" id="CHEBI:29105"/>
    </ligand>
</feature>
<evidence type="ECO:0000313" key="7">
    <source>
        <dbReference type="EMBL" id="RLJ71208.1"/>
    </source>
</evidence>
<name>A0A497XQN6_9AQUI</name>
<proteinExistence type="inferred from homology"/>
<evidence type="ECO:0000256" key="1">
    <source>
        <dbReference type="ARBA" id="ARBA00022448"/>
    </source>
</evidence>
<dbReference type="GO" id="GO:0008270">
    <property type="term" value="F:zinc ion binding"/>
    <property type="evidence" value="ECO:0007669"/>
    <property type="project" value="UniProtKB-UniRule"/>
</dbReference>